<feature type="compositionally biased region" description="Low complexity" evidence="1">
    <location>
        <begin position="269"/>
        <end position="282"/>
    </location>
</feature>
<feature type="compositionally biased region" description="Polar residues" evidence="1">
    <location>
        <begin position="730"/>
        <end position="740"/>
    </location>
</feature>
<comment type="caution">
    <text evidence="3">The sequence shown here is derived from an EMBL/GenBank/DDBJ whole genome shotgun (WGS) entry which is preliminary data.</text>
</comment>
<dbReference type="EMBL" id="JALLPJ020001089">
    <property type="protein sequence ID" value="KAL3776637.1"/>
    <property type="molecule type" value="Genomic_DNA"/>
</dbReference>
<accession>A0ABD3NLJ2</accession>
<reference evidence="3 4" key="1">
    <citation type="submission" date="2024-10" db="EMBL/GenBank/DDBJ databases">
        <title>Updated reference genomes for cyclostephanoid diatoms.</title>
        <authorList>
            <person name="Roberts W.R."/>
            <person name="Alverson A.J."/>
        </authorList>
    </citation>
    <scope>NUCLEOTIDE SEQUENCE [LARGE SCALE GENOMIC DNA]</scope>
    <source>
        <strain evidence="3 4">AJA010-31</strain>
    </source>
</reference>
<feature type="compositionally biased region" description="Low complexity" evidence="1">
    <location>
        <begin position="191"/>
        <end position="203"/>
    </location>
</feature>
<organism evidence="3 4">
    <name type="scientific">Cyclotella atomus</name>
    <dbReference type="NCBI Taxonomy" id="382360"/>
    <lineage>
        <taxon>Eukaryota</taxon>
        <taxon>Sar</taxon>
        <taxon>Stramenopiles</taxon>
        <taxon>Ochrophyta</taxon>
        <taxon>Bacillariophyta</taxon>
        <taxon>Coscinodiscophyceae</taxon>
        <taxon>Thalassiosirophycidae</taxon>
        <taxon>Stephanodiscales</taxon>
        <taxon>Stephanodiscaceae</taxon>
        <taxon>Cyclotella</taxon>
    </lineage>
</organism>
<evidence type="ECO:0000313" key="4">
    <source>
        <dbReference type="Proteomes" id="UP001530400"/>
    </source>
</evidence>
<feature type="region of interest" description="Disordered" evidence="1">
    <location>
        <begin position="145"/>
        <end position="214"/>
    </location>
</feature>
<gene>
    <name evidence="3" type="ORF">ACHAWO_012803</name>
</gene>
<sequence>MRSDMCTTNLQSILLSLLLAIPLITAQQHYLLLEITFDSNPGQISWKFSNSRSTTTLDSRAFDYYGSEFAGTTVKERLEILGEDDLNDDPLDEDVIREYSFVIYDQGGDGLCCASGEGSYAVYNKGELLLIGNAFGTSEENPISIDPKDFIETDTGSSSVAVSGGNKTEASGSGSEPIASFNTPTTPPPTTEETAAPIPTQPTSSPVPTAKPVSPSAEFAVNQERWYCGSSWDWIIRNCAEAIPCPGGDASVCPENFACFASTPCTPEPTDAPSDSPSMMPSVEPTVSPTKSPWSETAFITFLYGDSTASEGSDSDSDSSSNGEETNNGMLASEVNNALTNYDELQYHFYCGYSWSHADETCNKFCPTGDRAECPDNMDCFANTQCDGRDTPPPTESPAPSSSAPIGSVSINIGSGGSGGVSSGGSDSHSGLNYDLCTLCPDNQLDVSKSITINDKDVTCGSVENMFTYENLLMGSDNCIAVQKMYQDTCCYDACQLCELSTGEFLDVQDVLLEKGGYSATCQEVNNILSATHKEDKMCSDAKEQLAGDCCYKQCALCDADAGETTSWYATITFEDIQSTCLGLDFMLRTEQVGFGSDRCSDTRTMYSEQCCYVAPQSPCQLCEADGEVYGVNAAKSVSTVERQSTTSCAWINDDLAKISSNDQQCKDGKGAYFGQCCDLTGVLGTLDEEGAGEEANSSNGDTSTVTDGAVATGANGGQNVTIVEGTGNQATTANNSTTVKPEDNFWGSDESEWDPAEWNPPTGGTKGMISGMMWTFSVLGVYLFCL</sequence>
<feature type="region of interest" description="Disordered" evidence="1">
    <location>
        <begin position="308"/>
        <end position="329"/>
    </location>
</feature>
<name>A0ABD3NLJ2_9STRA</name>
<feature type="compositionally biased region" description="Low complexity" evidence="1">
    <location>
        <begin position="398"/>
        <end position="409"/>
    </location>
</feature>
<dbReference type="Proteomes" id="UP001530400">
    <property type="component" value="Unassembled WGS sequence"/>
</dbReference>
<feature type="compositionally biased region" description="Polar residues" evidence="1">
    <location>
        <begin position="154"/>
        <end position="174"/>
    </location>
</feature>
<evidence type="ECO:0000256" key="1">
    <source>
        <dbReference type="SAM" id="MobiDB-lite"/>
    </source>
</evidence>
<dbReference type="AlphaFoldDB" id="A0ABD3NLJ2"/>
<protein>
    <submittedName>
        <fullName evidence="3">Uncharacterized protein</fullName>
    </submittedName>
</protein>
<proteinExistence type="predicted"/>
<keyword evidence="2" id="KW-0732">Signal</keyword>
<feature type="region of interest" description="Disordered" evidence="1">
    <location>
        <begin position="267"/>
        <end position="292"/>
    </location>
</feature>
<keyword evidence="4" id="KW-1185">Reference proteome</keyword>
<evidence type="ECO:0000313" key="3">
    <source>
        <dbReference type="EMBL" id="KAL3776637.1"/>
    </source>
</evidence>
<feature type="chain" id="PRO_5044811354" evidence="2">
    <location>
        <begin position="27"/>
        <end position="787"/>
    </location>
</feature>
<feature type="region of interest" description="Disordered" evidence="1">
    <location>
        <begin position="730"/>
        <end position="757"/>
    </location>
</feature>
<evidence type="ECO:0000256" key="2">
    <source>
        <dbReference type="SAM" id="SignalP"/>
    </source>
</evidence>
<feature type="region of interest" description="Disordered" evidence="1">
    <location>
        <begin position="389"/>
        <end position="409"/>
    </location>
</feature>
<feature type="signal peptide" evidence="2">
    <location>
        <begin position="1"/>
        <end position="26"/>
    </location>
</feature>